<gene>
    <name evidence="2" type="ORF">TRFO_38215</name>
</gene>
<dbReference type="RefSeq" id="XP_068348786.1">
    <property type="nucleotide sequence ID" value="XM_068511911.1"/>
</dbReference>
<feature type="compositionally biased region" description="Polar residues" evidence="1">
    <location>
        <begin position="158"/>
        <end position="170"/>
    </location>
</feature>
<evidence type="ECO:0000313" key="2">
    <source>
        <dbReference type="EMBL" id="OHS95649.1"/>
    </source>
</evidence>
<evidence type="ECO:0000313" key="3">
    <source>
        <dbReference type="Proteomes" id="UP000179807"/>
    </source>
</evidence>
<feature type="compositionally biased region" description="Low complexity" evidence="1">
    <location>
        <begin position="53"/>
        <end position="67"/>
    </location>
</feature>
<dbReference type="AlphaFoldDB" id="A0A1J4JAE4"/>
<accession>A0A1J4JAE4</accession>
<feature type="region of interest" description="Disordered" evidence="1">
    <location>
        <begin position="146"/>
        <end position="170"/>
    </location>
</feature>
<name>A0A1J4JAE4_9EUKA</name>
<proteinExistence type="predicted"/>
<evidence type="ECO:0000256" key="1">
    <source>
        <dbReference type="SAM" id="MobiDB-lite"/>
    </source>
</evidence>
<reference evidence="2" key="1">
    <citation type="submission" date="2016-10" db="EMBL/GenBank/DDBJ databases">
        <authorList>
            <person name="Benchimol M."/>
            <person name="Almeida L.G."/>
            <person name="Vasconcelos A.T."/>
            <person name="Perreira-Neves A."/>
            <person name="Rosa I.A."/>
            <person name="Tasca T."/>
            <person name="Bogo M.R."/>
            <person name="de Souza W."/>
        </authorList>
    </citation>
    <scope>NUCLEOTIDE SEQUENCE [LARGE SCALE GENOMIC DNA]</scope>
    <source>
        <strain evidence="2">K</strain>
    </source>
</reference>
<dbReference type="EMBL" id="MLAK01001230">
    <property type="protein sequence ID" value="OHS95649.1"/>
    <property type="molecule type" value="Genomic_DNA"/>
</dbReference>
<dbReference type="Proteomes" id="UP000179807">
    <property type="component" value="Unassembled WGS sequence"/>
</dbReference>
<keyword evidence="3" id="KW-1185">Reference proteome</keyword>
<dbReference type="GeneID" id="94846615"/>
<feature type="region of interest" description="Disordered" evidence="1">
    <location>
        <begin position="1"/>
        <end position="67"/>
    </location>
</feature>
<feature type="compositionally biased region" description="Basic residues" evidence="1">
    <location>
        <begin position="1"/>
        <end position="11"/>
    </location>
</feature>
<protein>
    <submittedName>
        <fullName evidence="2">Uncharacterized protein</fullName>
    </submittedName>
</protein>
<dbReference type="VEuPathDB" id="TrichDB:TRFO_38215"/>
<organism evidence="2 3">
    <name type="scientific">Tritrichomonas foetus</name>
    <dbReference type="NCBI Taxonomy" id="1144522"/>
    <lineage>
        <taxon>Eukaryota</taxon>
        <taxon>Metamonada</taxon>
        <taxon>Parabasalia</taxon>
        <taxon>Tritrichomonadida</taxon>
        <taxon>Tritrichomonadidae</taxon>
        <taxon>Tritrichomonas</taxon>
    </lineage>
</organism>
<comment type="caution">
    <text evidence="2">The sequence shown here is derived from an EMBL/GenBank/DDBJ whole genome shotgun (WGS) entry which is preliminary data.</text>
</comment>
<sequence length="285" mass="32858">MMRTKKARSPRRLPLPIDDIKTKIGSQQKLVGQPEKNENRNSKLPENIPPPINQINENEPNKRNQNNLTKSINWKNKQTFPEANSQANMKGNPTVSYEDIANQAQQLLDKLNNDNLNAPKHPSNPRRKNGPMHLIQMSDLQKCINESKQQQKNEDKSQIQQTEEPNSNFKATKIDEEWISLARNPAHNDNGIFNLNSQYQNNMISNPPLSKNMKFLNNSVINFSKPQPQSTFQSPVRQSQPGLRFIEMKDLDKKRLDTASEMVYPNGRHEYLPRSNLLQAEEKKC</sequence>